<gene>
    <name evidence="2" type="ORF">GCM10022236_42330</name>
</gene>
<proteinExistence type="predicted"/>
<comment type="caution">
    <text evidence="2">The sequence shown here is derived from an EMBL/GenBank/DDBJ whole genome shotgun (WGS) entry which is preliminary data.</text>
</comment>
<accession>A0ABP7ALT0</accession>
<evidence type="ECO:0000313" key="3">
    <source>
        <dbReference type="Proteomes" id="UP001501490"/>
    </source>
</evidence>
<evidence type="ECO:0000313" key="2">
    <source>
        <dbReference type="EMBL" id="GAA3635253.1"/>
    </source>
</evidence>
<protein>
    <submittedName>
        <fullName evidence="2">Uncharacterized protein</fullName>
    </submittedName>
</protein>
<sequence>MSDLNDADLAPTGGEAGGTPSESDLPSMQGLGDSVDDPSDPTAARDDDAGSVGDNPAALLNDDEGPSDPMPDMSGTSGSQ</sequence>
<evidence type="ECO:0000256" key="1">
    <source>
        <dbReference type="SAM" id="MobiDB-lite"/>
    </source>
</evidence>
<feature type="region of interest" description="Disordered" evidence="1">
    <location>
        <begin position="1"/>
        <end position="80"/>
    </location>
</feature>
<reference evidence="3" key="1">
    <citation type="journal article" date="2019" name="Int. J. Syst. Evol. Microbiol.">
        <title>The Global Catalogue of Microorganisms (GCM) 10K type strain sequencing project: providing services to taxonomists for standard genome sequencing and annotation.</title>
        <authorList>
            <consortium name="The Broad Institute Genomics Platform"/>
            <consortium name="The Broad Institute Genome Sequencing Center for Infectious Disease"/>
            <person name="Wu L."/>
            <person name="Ma J."/>
        </authorList>
    </citation>
    <scope>NUCLEOTIDE SEQUENCE [LARGE SCALE GENOMIC DNA]</scope>
    <source>
        <strain evidence="3">JCM 16929</strain>
    </source>
</reference>
<organism evidence="2 3">
    <name type="scientific">Microlunatus ginsengisoli</name>
    <dbReference type="NCBI Taxonomy" id="363863"/>
    <lineage>
        <taxon>Bacteria</taxon>
        <taxon>Bacillati</taxon>
        <taxon>Actinomycetota</taxon>
        <taxon>Actinomycetes</taxon>
        <taxon>Propionibacteriales</taxon>
        <taxon>Propionibacteriaceae</taxon>
        <taxon>Microlunatus</taxon>
    </lineage>
</organism>
<keyword evidence="3" id="KW-1185">Reference proteome</keyword>
<dbReference type="RefSeq" id="WP_344808327.1">
    <property type="nucleotide sequence ID" value="NZ_BAABAB010000036.1"/>
</dbReference>
<dbReference type="Proteomes" id="UP001501490">
    <property type="component" value="Unassembled WGS sequence"/>
</dbReference>
<name>A0ABP7ALT0_9ACTN</name>
<dbReference type="EMBL" id="BAABAB010000036">
    <property type="protein sequence ID" value="GAA3635253.1"/>
    <property type="molecule type" value="Genomic_DNA"/>
</dbReference>